<evidence type="ECO:0000313" key="2">
    <source>
        <dbReference type="EMBL" id="GAA5796630.1"/>
    </source>
</evidence>
<evidence type="ECO:0000313" key="3">
    <source>
        <dbReference type="Proteomes" id="UP001476247"/>
    </source>
</evidence>
<dbReference type="EMBL" id="BAABUJ010000006">
    <property type="protein sequence ID" value="GAA5796630.1"/>
    <property type="molecule type" value="Genomic_DNA"/>
</dbReference>
<reference evidence="2 3" key="1">
    <citation type="submission" date="2024-04" db="EMBL/GenBank/DDBJ databases">
        <title>genome sequences of Mucor flavus KT1a and Helicostylum pulchrum KT1b strains isolation_sourced from the surface of a dry-aged beef.</title>
        <authorList>
            <person name="Toyotome T."/>
            <person name="Hosono M."/>
            <person name="Torimaru M."/>
            <person name="Fukuda K."/>
            <person name="Mikami N."/>
        </authorList>
    </citation>
    <scope>NUCLEOTIDE SEQUENCE [LARGE SCALE GENOMIC DNA]</scope>
    <source>
        <strain evidence="2 3">KT1b</strain>
    </source>
</reference>
<feature type="compositionally biased region" description="Polar residues" evidence="1">
    <location>
        <begin position="21"/>
        <end position="34"/>
    </location>
</feature>
<feature type="region of interest" description="Disordered" evidence="1">
    <location>
        <begin position="1"/>
        <end position="40"/>
    </location>
</feature>
<comment type="caution">
    <text evidence="2">The sequence shown here is derived from an EMBL/GenBank/DDBJ whole genome shotgun (WGS) entry which is preliminary data.</text>
</comment>
<name>A0ABP9XQL4_9FUNG</name>
<sequence>MSNKRNKTRLPEISGTRKGESSGTRKSPPVSSYENPVKRQQLFNRLSSGGTSGMDESLELQRTAEKMGYSQTPLFLINKEAKLNIDMNKAIEDTTVARKGELEKFIPEVSLGVKNMKVQDAEERQLTIAKVGKATKKLDTKQ</sequence>
<protein>
    <submittedName>
        <fullName evidence="2">Uncharacterized protein</fullName>
    </submittedName>
</protein>
<organism evidence="2 3">
    <name type="scientific">Helicostylum pulchrum</name>
    <dbReference type="NCBI Taxonomy" id="562976"/>
    <lineage>
        <taxon>Eukaryota</taxon>
        <taxon>Fungi</taxon>
        <taxon>Fungi incertae sedis</taxon>
        <taxon>Mucoromycota</taxon>
        <taxon>Mucoromycotina</taxon>
        <taxon>Mucoromycetes</taxon>
        <taxon>Mucorales</taxon>
        <taxon>Mucorineae</taxon>
        <taxon>Mucoraceae</taxon>
        <taxon>Helicostylum</taxon>
    </lineage>
</organism>
<evidence type="ECO:0000256" key="1">
    <source>
        <dbReference type="SAM" id="MobiDB-lite"/>
    </source>
</evidence>
<gene>
    <name evidence="2" type="ORF">HPULCUR_002003</name>
</gene>
<proteinExistence type="predicted"/>
<keyword evidence="3" id="KW-1185">Reference proteome</keyword>
<dbReference type="Proteomes" id="UP001476247">
    <property type="component" value="Unassembled WGS sequence"/>
</dbReference>
<accession>A0ABP9XQL4</accession>